<feature type="region of interest" description="Disordered" evidence="1">
    <location>
        <begin position="50"/>
        <end position="73"/>
    </location>
</feature>
<protein>
    <submittedName>
        <fullName evidence="2">Uncharacterized protein</fullName>
    </submittedName>
</protein>
<dbReference type="AlphaFoldDB" id="A0A9P5IUM2"/>
<evidence type="ECO:0000313" key="2">
    <source>
        <dbReference type="EMBL" id="KAF7948146.1"/>
    </source>
</evidence>
<reference evidence="2 3" key="1">
    <citation type="journal article" date="2020" name="Genome Biol. Evol.">
        <title>Comparative genomics of Sclerotiniaceae.</title>
        <authorList>
            <person name="Valero Jimenez C.A."/>
            <person name="Steentjes M."/>
            <person name="Scholten O.E."/>
            <person name="Van Kan J.A.L."/>
        </authorList>
    </citation>
    <scope>NUCLEOTIDE SEQUENCE [LARGE SCALE GENOMIC DNA]</scope>
    <source>
        <strain evidence="2 3">MUCL 94</strain>
    </source>
</reference>
<keyword evidence="3" id="KW-1185">Reference proteome</keyword>
<feature type="compositionally biased region" description="Pro residues" evidence="1">
    <location>
        <begin position="63"/>
        <end position="72"/>
    </location>
</feature>
<accession>A0A9P5IUM2</accession>
<dbReference type="GeneID" id="62147146"/>
<organism evidence="2 3">
    <name type="scientific">Botrytis byssoidea</name>
    <dbReference type="NCBI Taxonomy" id="139641"/>
    <lineage>
        <taxon>Eukaryota</taxon>
        <taxon>Fungi</taxon>
        <taxon>Dikarya</taxon>
        <taxon>Ascomycota</taxon>
        <taxon>Pezizomycotina</taxon>
        <taxon>Leotiomycetes</taxon>
        <taxon>Helotiales</taxon>
        <taxon>Sclerotiniaceae</taxon>
        <taxon>Botrytis</taxon>
    </lineage>
</organism>
<evidence type="ECO:0000313" key="3">
    <source>
        <dbReference type="Proteomes" id="UP000710849"/>
    </source>
</evidence>
<comment type="caution">
    <text evidence="2">The sequence shown here is derived from an EMBL/GenBank/DDBJ whole genome shotgun (WGS) entry which is preliminary data.</text>
</comment>
<dbReference type="RefSeq" id="XP_038734678.1">
    <property type="nucleotide sequence ID" value="XM_038874069.1"/>
</dbReference>
<dbReference type="EMBL" id="RCSW01000006">
    <property type="protein sequence ID" value="KAF7948146.1"/>
    <property type="molecule type" value="Genomic_DNA"/>
</dbReference>
<name>A0A9P5IUM2_9HELO</name>
<sequence length="112" mass="12601">MFNMTQTGWDREALQAINQSNLEKRLCICTNVPMNSNLCKSVRGLQFTVEKRESSYGPTHRSPSPPSPPSPPKSLTFFPLMSLLLTLLRPLPSNEIFIAAQTFPIIKRLPSK</sequence>
<proteinExistence type="predicted"/>
<evidence type="ECO:0000256" key="1">
    <source>
        <dbReference type="SAM" id="MobiDB-lite"/>
    </source>
</evidence>
<gene>
    <name evidence="2" type="ORF">EAE97_003557</name>
</gene>
<dbReference type="Proteomes" id="UP000710849">
    <property type="component" value="Unassembled WGS sequence"/>
</dbReference>